<feature type="transmembrane region" description="Helical" evidence="2">
    <location>
        <begin position="74"/>
        <end position="91"/>
    </location>
</feature>
<name>A0A5S5CLU1_9ACTN</name>
<dbReference type="EMBL" id="VNHW01000019">
    <property type="protein sequence ID" value="TYP82711.1"/>
    <property type="molecule type" value="Genomic_DNA"/>
</dbReference>
<dbReference type="AlphaFoldDB" id="A0A5S5CLU1"/>
<proteinExistence type="predicted"/>
<keyword evidence="2" id="KW-1133">Transmembrane helix</keyword>
<comment type="caution">
    <text evidence="3">The sequence shown here is derived from an EMBL/GenBank/DDBJ whole genome shotgun (WGS) entry which is preliminary data.</text>
</comment>
<keyword evidence="2" id="KW-0472">Membrane</keyword>
<keyword evidence="2" id="KW-0812">Transmembrane</keyword>
<evidence type="ECO:0000313" key="3">
    <source>
        <dbReference type="EMBL" id="TYP82711.1"/>
    </source>
</evidence>
<accession>A0A5S5CLU1</accession>
<dbReference type="RefSeq" id="WP_166535033.1">
    <property type="nucleotide sequence ID" value="NZ_VNHW01000019.1"/>
</dbReference>
<protein>
    <submittedName>
        <fullName evidence="3">Uncharacterized protein DUF2631</fullName>
    </submittedName>
</protein>
<evidence type="ECO:0000313" key="4">
    <source>
        <dbReference type="Proteomes" id="UP000322499"/>
    </source>
</evidence>
<dbReference type="Pfam" id="PF10939">
    <property type="entry name" value="DUF2631"/>
    <property type="match status" value="1"/>
</dbReference>
<organism evidence="3 4">
    <name type="scientific">Blastococcus xanthinilyticus</name>
    <dbReference type="NCBI Taxonomy" id="1564164"/>
    <lineage>
        <taxon>Bacteria</taxon>
        <taxon>Bacillati</taxon>
        <taxon>Actinomycetota</taxon>
        <taxon>Actinomycetes</taxon>
        <taxon>Geodermatophilales</taxon>
        <taxon>Geodermatophilaceae</taxon>
        <taxon>Blastococcus</taxon>
    </lineage>
</organism>
<feature type="region of interest" description="Disordered" evidence="1">
    <location>
        <begin position="1"/>
        <end position="38"/>
    </location>
</feature>
<evidence type="ECO:0000256" key="1">
    <source>
        <dbReference type="SAM" id="MobiDB-lite"/>
    </source>
</evidence>
<evidence type="ECO:0000256" key="2">
    <source>
        <dbReference type="SAM" id="Phobius"/>
    </source>
</evidence>
<dbReference type="Proteomes" id="UP000322499">
    <property type="component" value="Unassembled WGS sequence"/>
</dbReference>
<keyword evidence="4" id="KW-1185">Reference proteome</keyword>
<feature type="compositionally biased region" description="Basic and acidic residues" evidence="1">
    <location>
        <begin position="17"/>
        <end position="38"/>
    </location>
</feature>
<sequence length="100" mass="11450">MTEAFHSPSTQRVNQPGREEGVVRAGEHPVEHEQPEDWGWHGETGKWAQIGGWFSVAVILLYTVGNHEGRVEDIYLAVFAGLMALVLIWDIRRKKTAWRR</sequence>
<dbReference type="InterPro" id="IPR024341">
    <property type="entry name" value="DUF2631"/>
</dbReference>
<gene>
    <name evidence="3" type="ORF">BD833_11934</name>
</gene>
<reference evidence="3 4" key="1">
    <citation type="submission" date="2019-07" db="EMBL/GenBank/DDBJ databases">
        <title>Genomic Encyclopedia of Archaeal and Bacterial Type Strains, Phase II (KMG-II): from individual species to whole genera.</title>
        <authorList>
            <person name="Goeker M."/>
        </authorList>
    </citation>
    <scope>NUCLEOTIDE SEQUENCE [LARGE SCALE GENOMIC DNA]</scope>
    <source>
        <strain evidence="3 4">DSM 46842</strain>
    </source>
</reference>